<dbReference type="InterPro" id="IPR000719">
    <property type="entry name" value="Prot_kinase_dom"/>
</dbReference>
<reference evidence="8 9" key="1">
    <citation type="submission" date="2019-03" db="EMBL/GenBank/DDBJ databases">
        <authorList>
            <person name="Gaulin E."/>
            <person name="Dumas B."/>
        </authorList>
    </citation>
    <scope>NUCLEOTIDE SEQUENCE [LARGE SCALE GENOMIC DNA]</scope>
    <source>
        <strain evidence="8">CBS 568.67</strain>
    </source>
</reference>
<evidence type="ECO:0000256" key="1">
    <source>
        <dbReference type="ARBA" id="ARBA00022527"/>
    </source>
</evidence>
<keyword evidence="9" id="KW-1185">Reference proteome</keyword>
<organism evidence="8 9">
    <name type="scientific">Aphanomyces stellatus</name>
    <dbReference type="NCBI Taxonomy" id="120398"/>
    <lineage>
        <taxon>Eukaryota</taxon>
        <taxon>Sar</taxon>
        <taxon>Stramenopiles</taxon>
        <taxon>Oomycota</taxon>
        <taxon>Saprolegniomycetes</taxon>
        <taxon>Saprolegniales</taxon>
        <taxon>Verrucalvaceae</taxon>
        <taxon>Aphanomyces</taxon>
    </lineage>
</organism>
<keyword evidence="1" id="KW-0723">Serine/threonine-protein kinase</keyword>
<sequence length="384" mass="43545">MGASVSAALPSRSKLRDVVLLRLHHMLSGRQECIETWLLHAFQKHDPTNQGHVPLETVAFIAESMNNKQIFLRRDECRRIADVFDLDSDGRFHYMQFIWFVLPPGKMFIKEDKSIGMLGIYMVSKGSWDVGQLMITIKRVELNQQSMEMVEDARKDIALLASLSHPNLLRYIGSSVADSTLSICQEWSEASSLRTILAAFGRMSEPTIRRYVVQVVEGVLYLHERDILHRNIHGESVYIDTAGLEFNVGPTLRTMHLGHHTHGDSIYAKYPPPETKGGRWGKKADVWLIGLLALEMVVGSAFFNKPQTSVVPPMPEHLSLAFRAFFVHCFEVNPRARATAEDLSLHPFFQLDPIEDTNRMLSEVCSSLDVTMKVLHESTHIHDT</sequence>
<evidence type="ECO:0000259" key="6">
    <source>
        <dbReference type="PROSITE" id="PS50011"/>
    </source>
</evidence>
<dbReference type="Pfam" id="PF00069">
    <property type="entry name" value="Pkinase"/>
    <property type="match status" value="1"/>
</dbReference>
<keyword evidence="3" id="KW-0547">Nucleotide-binding</keyword>
<reference evidence="7" key="2">
    <citation type="submission" date="2019-06" db="EMBL/GenBank/DDBJ databases">
        <title>Genomics analysis of Aphanomyces spp. identifies a new class of oomycete effector associated with host adaptation.</title>
        <authorList>
            <person name="Gaulin E."/>
        </authorList>
    </citation>
    <scope>NUCLEOTIDE SEQUENCE</scope>
    <source>
        <strain evidence="7">CBS 578.67</strain>
    </source>
</reference>
<keyword evidence="5" id="KW-0067">ATP-binding</keyword>
<evidence type="ECO:0000256" key="3">
    <source>
        <dbReference type="ARBA" id="ARBA00022741"/>
    </source>
</evidence>
<evidence type="ECO:0000256" key="2">
    <source>
        <dbReference type="ARBA" id="ARBA00022679"/>
    </source>
</evidence>
<dbReference type="InterPro" id="IPR011009">
    <property type="entry name" value="Kinase-like_dom_sf"/>
</dbReference>
<feature type="domain" description="Protein kinase" evidence="6">
    <location>
        <begin position="109"/>
        <end position="349"/>
    </location>
</feature>
<dbReference type="EMBL" id="VJMH01006393">
    <property type="protein sequence ID" value="KAF0690110.1"/>
    <property type="molecule type" value="Genomic_DNA"/>
</dbReference>
<protein>
    <submittedName>
        <fullName evidence="8">Aste57867_18504 protein</fullName>
    </submittedName>
</protein>
<evidence type="ECO:0000313" key="8">
    <source>
        <dbReference type="EMBL" id="VFT95240.1"/>
    </source>
</evidence>
<dbReference type="PROSITE" id="PS50011">
    <property type="entry name" value="PROTEIN_KINASE_DOM"/>
    <property type="match status" value="1"/>
</dbReference>
<dbReference type="AlphaFoldDB" id="A0A485LAA2"/>
<dbReference type="GO" id="GO:0005524">
    <property type="term" value="F:ATP binding"/>
    <property type="evidence" value="ECO:0007669"/>
    <property type="project" value="UniProtKB-KW"/>
</dbReference>
<dbReference type="SUPFAM" id="SSF56112">
    <property type="entry name" value="Protein kinase-like (PK-like)"/>
    <property type="match status" value="1"/>
</dbReference>
<evidence type="ECO:0000256" key="4">
    <source>
        <dbReference type="ARBA" id="ARBA00022777"/>
    </source>
</evidence>
<evidence type="ECO:0000313" key="7">
    <source>
        <dbReference type="EMBL" id="KAF0690110.1"/>
    </source>
</evidence>
<evidence type="ECO:0000313" key="9">
    <source>
        <dbReference type="Proteomes" id="UP000332933"/>
    </source>
</evidence>
<dbReference type="InterPro" id="IPR011992">
    <property type="entry name" value="EF-hand-dom_pair"/>
</dbReference>
<dbReference type="GO" id="GO:0004674">
    <property type="term" value="F:protein serine/threonine kinase activity"/>
    <property type="evidence" value="ECO:0007669"/>
    <property type="project" value="UniProtKB-KW"/>
</dbReference>
<dbReference type="EMBL" id="CAADRA010006414">
    <property type="protein sequence ID" value="VFT95240.1"/>
    <property type="molecule type" value="Genomic_DNA"/>
</dbReference>
<dbReference type="SUPFAM" id="SSF47473">
    <property type="entry name" value="EF-hand"/>
    <property type="match status" value="1"/>
</dbReference>
<dbReference type="Gene3D" id="1.10.238.10">
    <property type="entry name" value="EF-hand"/>
    <property type="match status" value="1"/>
</dbReference>
<keyword evidence="2" id="KW-0808">Transferase</keyword>
<accession>A0A485LAA2</accession>
<dbReference type="Gene3D" id="1.10.510.10">
    <property type="entry name" value="Transferase(Phosphotransferase) domain 1"/>
    <property type="match status" value="1"/>
</dbReference>
<dbReference type="Proteomes" id="UP000332933">
    <property type="component" value="Unassembled WGS sequence"/>
</dbReference>
<dbReference type="PANTHER" id="PTHR11584">
    <property type="entry name" value="SERINE/THREONINE PROTEIN KINASE"/>
    <property type="match status" value="1"/>
</dbReference>
<proteinExistence type="predicted"/>
<evidence type="ECO:0000256" key="5">
    <source>
        <dbReference type="ARBA" id="ARBA00022840"/>
    </source>
</evidence>
<name>A0A485LAA2_9STRA</name>
<dbReference type="Gene3D" id="3.30.200.20">
    <property type="entry name" value="Phosphorylase Kinase, domain 1"/>
    <property type="match status" value="1"/>
</dbReference>
<gene>
    <name evidence="8" type="primary">Aste57867_18504</name>
    <name evidence="7" type="ORF">As57867_018442</name>
    <name evidence="8" type="ORF">ASTE57867_18504</name>
</gene>
<dbReference type="PANTHER" id="PTHR11584:SF369">
    <property type="entry name" value="MITOGEN-ACTIVATED PROTEIN KINASE KINASE KINASE 19-RELATED"/>
    <property type="match status" value="1"/>
</dbReference>
<keyword evidence="4" id="KW-0418">Kinase</keyword>
<dbReference type="OrthoDB" id="74619at2759"/>